<evidence type="ECO:0000256" key="4">
    <source>
        <dbReference type="ARBA" id="ARBA00022980"/>
    </source>
</evidence>
<dbReference type="Pfam" id="PF03939">
    <property type="entry name" value="Ribosomal_L23eN"/>
    <property type="match status" value="1"/>
</dbReference>
<evidence type="ECO:0000256" key="3">
    <source>
        <dbReference type="ARBA" id="ARBA00022884"/>
    </source>
</evidence>
<evidence type="ECO:0000259" key="7">
    <source>
        <dbReference type="Pfam" id="PF03939"/>
    </source>
</evidence>
<sequence length="143" mass="16416">MAGKPKPDAKKTSKVLKKGLHQRKHKKWTTVRFRRPETKVLSRKPKYARTSVAGKTRLDKFSTFLQPLATEKALKIIETFNTLVFLVDPHADKKQIKKYAEQLYNIKVTKVNTLIRPDGKKKAFIKISPEYEGVDIANKIGII</sequence>
<dbReference type="GO" id="GO:0019843">
    <property type="term" value="F:rRNA binding"/>
    <property type="evidence" value="ECO:0007669"/>
    <property type="project" value="UniProtKB-KW"/>
</dbReference>
<feature type="region of interest" description="Disordered" evidence="6">
    <location>
        <begin position="1"/>
        <end position="21"/>
    </location>
</feature>
<dbReference type="GO" id="GO:1990904">
    <property type="term" value="C:ribonucleoprotein complex"/>
    <property type="evidence" value="ECO:0007669"/>
    <property type="project" value="UniProtKB-KW"/>
</dbReference>
<dbReference type="Pfam" id="PF00276">
    <property type="entry name" value="Ribosomal_L23"/>
    <property type="match status" value="1"/>
</dbReference>
<dbReference type="InterPro" id="IPR013025">
    <property type="entry name" value="Ribosomal_uL23-like"/>
</dbReference>
<dbReference type="OrthoDB" id="1267328at2759"/>
<dbReference type="HAMAP" id="MF_01369_A">
    <property type="entry name" value="Ribosomal_uL23_A"/>
    <property type="match status" value="1"/>
</dbReference>
<gene>
    <name evidence="8" type="ORF">SteCoe_26230</name>
    <name evidence="9" type="ORF">SteCoe_8207</name>
</gene>
<keyword evidence="4" id="KW-0689">Ribosomal protein</keyword>
<dbReference type="SUPFAM" id="SSF54189">
    <property type="entry name" value="Ribosomal proteins S24e, L23 and L15e"/>
    <property type="match status" value="1"/>
</dbReference>
<keyword evidence="5" id="KW-0687">Ribonucleoprotein</keyword>
<accession>A0A1R2BDF7</accession>
<dbReference type="AlphaFoldDB" id="A0A1R2BDF7"/>
<dbReference type="Gene3D" id="3.30.70.330">
    <property type="match status" value="1"/>
</dbReference>
<comment type="similarity">
    <text evidence="1">Belongs to the universal ribosomal protein uL23 family.</text>
</comment>
<dbReference type="PANTHER" id="PTHR11620">
    <property type="entry name" value="60S RIBOSOMAL PROTEIN L23A"/>
    <property type="match status" value="1"/>
</dbReference>
<proteinExistence type="inferred from homology"/>
<dbReference type="EMBL" id="MPUH01000122">
    <property type="protein sequence ID" value="OMJ89585.1"/>
    <property type="molecule type" value="Genomic_DNA"/>
</dbReference>
<comment type="caution">
    <text evidence="8">The sequence shown here is derived from an EMBL/GenBank/DDBJ whole genome shotgun (WGS) entry which is preliminary data.</text>
</comment>
<feature type="compositionally biased region" description="Basic and acidic residues" evidence="6">
    <location>
        <begin position="1"/>
        <end position="11"/>
    </location>
</feature>
<evidence type="ECO:0000313" key="8">
    <source>
        <dbReference type="EMBL" id="OMJ74780.1"/>
    </source>
</evidence>
<name>A0A1R2BDF7_9CILI</name>
<evidence type="ECO:0000256" key="1">
    <source>
        <dbReference type="ARBA" id="ARBA00006700"/>
    </source>
</evidence>
<organism evidence="8 10">
    <name type="scientific">Stentor coeruleus</name>
    <dbReference type="NCBI Taxonomy" id="5963"/>
    <lineage>
        <taxon>Eukaryota</taxon>
        <taxon>Sar</taxon>
        <taxon>Alveolata</taxon>
        <taxon>Ciliophora</taxon>
        <taxon>Postciliodesmatophora</taxon>
        <taxon>Heterotrichea</taxon>
        <taxon>Heterotrichida</taxon>
        <taxon>Stentoridae</taxon>
        <taxon>Stentor</taxon>
    </lineage>
</organism>
<keyword evidence="3" id="KW-0694">RNA-binding</keyword>
<keyword evidence="2" id="KW-0699">rRNA-binding</keyword>
<dbReference type="InterPro" id="IPR005633">
    <property type="entry name" value="Ribosomal_uL23_N"/>
</dbReference>
<dbReference type="NCBIfam" id="NF011118">
    <property type="entry name" value="PRK14548.1"/>
    <property type="match status" value="1"/>
</dbReference>
<reference evidence="8 10" key="1">
    <citation type="submission" date="2016-11" db="EMBL/GenBank/DDBJ databases">
        <title>The macronuclear genome of Stentor coeruleus: a giant cell with tiny introns.</title>
        <authorList>
            <person name="Slabodnick M."/>
            <person name="Ruby J.G."/>
            <person name="Reiff S.B."/>
            <person name="Swart E.C."/>
            <person name="Gosai S."/>
            <person name="Prabakaran S."/>
            <person name="Witkowska E."/>
            <person name="Larue G.E."/>
            <person name="Fisher S."/>
            <person name="Freeman R.M."/>
            <person name="Gunawardena J."/>
            <person name="Chu W."/>
            <person name="Stover N.A."/>
            <person name="Gregory B.D."/>
            <person name="Nowacki M."/>
            <person name="Derisi J."/>
            <person name="Roy S.W."/>
            <person name="Marshall W.F."/>
            <person name="Sood P."/>
        </authorList>
    </citation>
    <scope>NUCLEOTIDE SEQUENCE [LARGE SCALE GENOMIC DNA]</scope>
    <source>
        <strain evidence="8">WM001</strain>
    </source>
</reference>
<dbReference type="Proteomes" id="UP000187209">
    <property type="component" value="Unassembled WGS sequence"/>
</dbReference>
<evidence type="ECO:0000256" key="2">
    <source>
        <dbReference type="ARBA" id="ARBA00022730"/>
    </source>
</evidence>
<dbReference type="InterPro" id="IPR012678">
    <property type="entry name" value="Ribosomal_uL23/eL15/eS24_sf"/>
</dbReference>
<feature type="domain" description="Large ribosomal subunit protein uL23 N-terminal" evidence="7">
    <location>
        <begin position="6"/>
        <end position="53"/>
    </location>
</feature>
<feature type="compositionally biased region" description="Basic residues" evidence="6">
    <location>
        <begin position="12"/>
        <end position="21"/>
    </location>
</feature>
<dbReference type="FunFam" id="3.30.70.330:FF:000532">
    <property type="entry name" value="50S ribosomal protein L23"/>
    <property type="match status" value="1"/>
</dbReference>
<evidence type="ECO:0000256" key="5">
    <source>
        <dbReference type="ARBA" id="ARBA00023274"/>
    </source>
</evidence>
<dbReference type="EMBL" id="MPUH01000729">
    <property type="protein sequence ID" value="OMJ74780.1"/>
    <property type="molecule type" value="Genomic_DNA"/>
</dbReference>
<dbReference type="GO" id="GO:0005840">
    <property type="term" value="C:ribosome"/>
    <property type="evidence" value="ECO:0007669"/>
    <property type="project" value="UniProtKB-KW"/>
</dbReference>
<dbReference type="InterPro" id="IPR012677">
    <property type="entry name" value="Nucleotide-bd_a/b_plait_sf"/>
</dbReference>
<dbReference type="GO" id="GO:0003735">
    <property type="term" value="F:structural constituent of ribosome"/>
    <property type="evidence" value="ECO:0007669"/>
    <property type="project" value="InterPro"/>
</dbReference>
<evidence type="ECO:0000313" key="10">
    <source>
        <dbReference type="Proteomes" id="UP000187209"/>
    </source>
</evidence>
<keyword evidence="10" id="KW-1185">Reference proteome</keyword>
<evidence type="ECO:0000256" key="6">
    <source>
        <dbReference type="SAM" id="MobiDB-lite"/>
    </source>
</evidence>
<evidence type="ECO:0000313" key="9">
    <source>
        <dbReference type="EMBL" id="OMJ89585.1"/>
    </source>
</evidence>
<protein>
    <recommendedName>
        <fullName evidence="7">Large ribosomal subunit protein uL23 N-terminal domain-containing protein</fullName>
    </recommendedName>
</protein>
<dbReference type="GO" id="GO:0006412">
    <property type="term" value="P:translation"/>
    <property type="evidence" value="ECO:0007669"/>
    <property type="project" value="InterPro"/>
</dbReference>